<evidence type="ECO:0000313" key="4">
    <source>
        <dbReference type="EMBL" id="TWV16461.1"/>
    </source>
</evidence>
<protein>
    <submittedName>
        <fullName evidence="2">DNA-binding protein</fullName>
    </submittedName>
</protein>
<dbReference type="AlphaFoldDB" id="A0A8G1ZRU5"/>
<feature type="region of interest" description="Disordered" evidence="1">
    <location>
        <begin position="41"/>
        <end position="65"/>
    </location>
</feature>
<dbReference type="GO" id="GO:0003677">
    <property type="term" value="F:DNA binding"/>
    <property type="evidence" value="ECO:0007669"/>
    <property type="project" value="UniProtKB-KW"/>
</dbReference>
<organism evidence="2 6">
    <name type="scientific">Streptomyces albidoflavus</name>
    <dbReference type="NCBI Taxonomy" id="1886"/>
    <lineage>
        <taxon>Bacteria</taxon>
        <taxon>Bacillati</taxon>
        <taxon>Actinomycetota</taxon>
        <taxon>Actinomycetes</taxon>
        <taxon>Kitasatosporales</taxon>
        <taxon>Streptomycetaceae</taxon>
        <taxon>Streptomyces</taxon>
        <taxon>Streptomyces albidoflavus group</taxon>
    </lineage>
</organism>
<keyword evidence="2" id="KW-0238">DNA-binding</keyword>
<proteinExistence type="predicted"/>
<gene>
    <name evidence="3" type="ORF">C0Q91_13275</name>
    <name evidence="2" type="ORF">C0Q92_13350</name>
    <name evidence="4" type="ORF">FRZ02_32295</name>
</gene>
<evidence type="ECO:0000313" key="6">
    <source>
        <dbReference type="Proteomes" id="UP000292693"/>
    </source>
</evidence>
<evidence type="ECO:0000256" key="1">
    <source>
        <dbReference type="SAM" id="MobiDB-lite"/>
    </source>
</evidence>
<evidence type="ECO:0000313" key="2">
    <source>
        <dbReference type="EMBL" id="RZE23768.1"/>
    </source>
</evidence>
<reference evidence="4" key="3">
    <citation type="submission" date="2019-07" db="EMBL/GenBank/DDBJ databases">
        <authorList>
            <person name="Pylro V."/>
            <person name="Dias A."/>
            <person name="Andreote F."/>
            <person name="Varani A."/>
            <person name="Andreote C."/>
            <person name="Bernardo E."/>
            <person name="Martins T."/>
        </authorList>
    </citation>
    <scope>NUCLEOTIDE SEQUENCE</scope>
    <source>
        <strain evidence="4">77</strain>
    </source>
</reference>
<dbReference type="Proteomes" id="UP000292693">
    <property type="component" value="Unassembled WGS sequence"/>
</dbReference>
<evidence type="ECO:0000313" key="5">
    <source>
        <dbReference type="Proteomes" id="UP000292095"/>
    </source>
</evidence>
<dbReference type="Proteomes" id="UP000318052">
    <property type="component" value="Unassembled WGS sequence"/>
</dbReference>
<evidence type="ECO:0000313" key="3">
    <source>
        <dbReference type="EMBL" id="RZE40767.1"/>
    </source>
</evidence>
<evidence type="ECO:0000313" key="7">
    <source>
        <dbReference type="Proteomes" id="UP000318052"/>
    </source>
</evidence>
<dbReference type="EMBL" id="VOGX01000092">
    <property type="protein sequence ID" value="TWV16461.1"/>
    <property type="molecule type" value="Genomic_DNA"/>
</dbReference>
<accession>A0A8G1ZRU5</accession>
<dbReference type="GeneID" id="97268244"/>
<sequence length="65" mass="6879">MTSYTRWQDIRAGHIARAGGEEAVRAGKDELRAEALLAREAPAPSANVPGGHRRQASRIGAPSAD</sequence>
<comment type="caution">
    <text evidence="2">The sequence shown here is derived from an EMBL/GenBank/DDBJ whole genome shotgun (WGS) entry which is preliminary data.</text>
</comment>
<reference evidence="5 6" key="1">
    <citation type="submission" date="2017-12" db="EMBL/GenBank/DDBJ databases">
        <title>Population genomics insights into the ecological differentiation and adaptive evolution in streptomycetes.</title>
        <authorList>
            <person name="Li Y."/>
            <person name="Huang Y."/>
        </authorList>
    </citation>
    <scope>NUCLEOTIDE SEQUENCE [LARGE SCALE GENOMIC DNA]</scope>
    <source>
        <strain evidence="3 5">FXJ.2339</strain>
        <strain evidence="2 6">NBRC 100770</strain>
    </source>
</reference>
<keyword evidence="7" id="KW-1185">Reference proteome</keyword>
<dbReference type="RefSeq" id="WP_049978372.1">
    <property type="nucleotide sequence ID" value="NZ_CP079112.1"/>
</dbReference>
<dbReference type="EMBL" id="PKLK01000014">
    <property type="protein sequence ID" value="RZE40767.1"/>
    <property type="molecule type" value="Genomic_DNA"/>
</dbReference>
<reference evidence="7" key="2">
    <citation type="journal article" date="2019" name="Microbiol. Resour. Announc.">
        <title>Draft Genomic Sequences of Streptomyces misionensis and Streptomyces albidoflavus, bacteria applied for phytopathogen biocontrol.</title>
        <authorList>
            <person name="Pylro V."/>
            <person name="Dias A."/>
            <person name="Andreote F."/>
            <person name="Varani A."/>
            <person name="Andreote C."/>
            <person name="Bernardo E."/>
            <person name="Martins T."/>
        </authorList>
    </citation>
    <scope>NUCLEOTIDE SEQUENCE [LARGE SCALE GENOMIC DNA]</scope>
    <source>
        <strain evidence="7">77</strain>
    </source>
</reference>
<name>A0A8G1ZRU5_9ACTN</name>
<dbReference type="Proteomes" id="UP000292095">
    <property type="component" value="Unassembled WGS sequence"/>
</dbReference>
<dbReference type="EMBL" id="PKLL01000014">
    <property type="protein sequence ID" value="RZE23768.1"/>
    <property type="molecule type" value="Genomic_DNA"/>
</dbReference>